<dbReference type="PaxDb" id="8022-A0A060X137"/>
<dbReference type="Proteomes" id="UP000193380">
    <property type="component" value="Unassembled WGS sequence"/>
</dbReference>
<dbReference type="STRING" id="8022.A0A060X137"/>
<protein>
    <submittedName>
        <fullName evidence="2">Uncharacterized protein</fullName>
    </submittedName>
</protein>
<name>A0A060X137_ONCMY</name>
<reference evidence="2" key="1">
    <citation type="journal article" date="2014" name="Nat. Commun.">
        <title>The rainbow trout genome provides novel insights into evolution after whole-genome duplication in vertebrates.</title>
        <authorList>
            <person name="Berthelot C."/>
            <person name="Brunet F."/>
            <person name="Chalopin D."/>
            <person name="Juanchich A."/>
            <person name="Bernard M."/>
            <person name="Noel B."/>
            <person name="Bento P."/>
            <person name="Da Silva C."/>
            <person name="Labadie K."/>
            <person name="Alberti A."/>
            <person name="Aury J.M."/>
            <person name="Louis A."/>
            <person name="Dehais P."/>
            <person name="Bardou P."/>
            <person name="Montfort J."/>
            <person name="Klopp C."/>
            <person name="Cabau C."/>
            <person name="Gaspin C."/>
            <person name="Thorgaard G.H."/>
            <person name="Boussaha M."/>
            <person name="Quillet E."/>
            <person name="Guyomard R."/>
            <person name="Galiana D."/>
            <person name="Bobe J."/>
            <person name="Volff J.N."/>
            <person name="Genet C."/>
            <person name="Wincker P."/>
            <person name="Jaillon O."/>
            <person name="Roest Crollius H."/>
            <person name="Guiguen Y."/>
        </authorList>
    </citation>
    <scope>NUCLEOTIDE SEQUENCE [LARGE SCALE GENOMIC DNA]</scope>
</reference>
<evidence type="ECO:0000313" key="2">
    <source>
        <dbReference type="EMBL" id="CDQ71054.1"/>
    </source>
</evidence>
<dbReference type="AlphaFoldDB" id="A0A060X137"/>
<gene>
    <name evidence="2" type="ORF">GSONMT00043639001</name>
</gene>
<sequence>MNVQHTCYDSVPITNSISVCHHEANSPQCWPCLNSCDIKPLRSLLFPPQLFQSLREGERGEGQGSERGLEEGRARVKMFGVPISGRGGERIMYEKLTIMNLQSGLNWTEPNNWYHDLSTVQTHHSTVPEGSLSDTDGVLGDEGGGGGGGGGGGRGGVGGGPVERDEGEESQLRLQLKRKLQRNRTSFTQEQIEAPEKGQTGFSQSQFTMFELQPISFLIELRPITECLAGDRVSESQSLWWQSFSCLGQRPQFMDLVQCLAKVFGPLELCDLLPHFRLQT</sequence>
<feature type="compositionally biased region" description="Gly residues" evidence="1">
    <location>
        <begin position="140"/>
        <end position="161"/>
    </location>
</feature>
<reference evidence="2" key="2">
    <citation type="submission" date="2014-03" db="EMBL/GenBank/DDBJ databases">
        <authorList>
            <person name="Genoscope - CEA"/>
        </authorList>
    </citation>
    <scope>NUCLEOTIDE SEQUENCE</scope>
</reference>
<evidence type="ECO:0000313" key="3">
    <source>
        <dbReference type="Proteomes" id="UP000193380"/>
    </source>
</evidence>
<feature type="region of interest" description="Disordered" evidence="1">
    <location>
        <begin position="124"/>
        <end position="172"/>
    </location>
</feature>
<evidence type="ECO:0000256" key="1">
    <source>
        <dbReference type="SAM" id="MobiDB-lite"/>
    </source>
</evidence>
<organism evidence="2 3">
    <name type="scientific">Oncorhynchus mykiss</name>
    <name type="common">Rainbow trout</name>
    <name type="synonym">Salmo gairdneri</name>
    <dbReference type="NCBI Taxonomy" id="8022"/>
    <lineage>
        <taxon>Eukaryota</taxon>
        <taxon>Metazoa</taxon>
        <taxon>Chordata</taxon>
        <taxon>Craniata</taxon>
        <taxon>Vertebrata</taxon>
        <taxon>Euteleostomi</taxon>
        <taxon>Actinopterygii</taxon>
        <taxon>Neopterygii</taxon>
        <taxon>Teleostei</taxon>
        <taxon>Protacanthopterygii</taxon>
        <taxon>Salmoniformes</taxon>
        <taxon>Salmonidae</taxon>
        <taxon>Salmoninae</taxon>
        <taxon>Oncorhynchus</taxon>
    </lineage>
</organism>
<dbReference type="EMBL" id="FR904747">
    <property type="protein sequence ID" value="CDQ71054.1"/>
    <property type="molecule type" value="Genomic_DNA"/>
</dbReference>
<accession>A0A060X137</accession>
<proteinExistence type="predicted"/>